<dbReference type="OrthoDB" id="18388at2759"/>
<feature type="region of interest" description="Disordered" evidence="2">
    <location>
        <begin position="334"/>
        <end position="376"/>
    </location>
</feature>
<dbReference type="GO" id="GO:0042273">
    <property type="term" value="P:ribosomal large subunit biogenesis"/>
    <property type="evidence" value="ECO:0007669"/>
    <property type="project" value="InterPro"/>
</dbReference>
<dbReference type="KEGG" id="hmg:100213296"/>
<dbReference type="AlphaFoldDB" id="T2MBA4"/>
<dbReference type="PANTHER" id="PTHR16038:SF4">
    <property type="entry name" value="WD REPEAT-CONTAINING PROTEIN 74"/>
    <property type="match status" value="1"/>
</dbReference>
<evidence type="ECO:0000256" key="1">
    <source>
        <dbReference type="PROSITE-ProRule" id="PRU00221"/>
    </source>
</evidence>
<evidence type="ECO:0000313" key="3">
    <source>
        <dbReference type="EMBL" id="CDG69361.1"/>
    </source>
</evidence>
<feature type="compositionally biased region" description="Basic residues" evidence="2">
    <location>
        <begin position="367"/>
        <end position="376"/>
    </location>
</feature>
<evidence type="ECO:0000256" key="2">
    <source>
        <dbReference type="SAM" id="MobiDB-lite"/>
    </source>
</evidence>
<dbReference type="PANTHER" id="PTHR16038">
    <property type="entry name" value="NOP SEVEN ASSOCIATED PROTEIN 1"/>
    <property type="match status" value="1"/>
</dbReference>
<organism evidence="3">
    <name type="scientific">Hydra vulgaris</name>
    <name type="common">Hydra</name>
    <name type="synonym">Hydra attenuata</name>
    <dbReference type="NCBI Taxonomy" id="6087"/>
    <lineage>
        <taxon>Eukaryota</taxon>
        <taxon>Metazoa</taxon>
        <taxon>Cnidaria</taxon>
        <taxon>Hydrozoa</taxon>
        <taxon>Hydroidolina</taxon>
        <taxon>Anthoathecata</taxon>
        <taxon>Aplanulata</taxon>
        <taxon>Hydridae</taxon>
        <taxon>Hydra</taxon>
    </lineage>
</organism>
<dbReference type="PROSITE" id="PS50082">
    <property type="entry name" value="WD_REPEATS_2"/>
    <property type="match status" value="1"/>
</dbReference>
<dbReference type="Gene3D" id="2.130.10.10">
    <property type="entry name" value="YVTN repeat-like/Quinoprotein amine dehydrogenase"/>
    <property type="match status" value="2"/>
</dbReference>
<dbReference type="Pfam" id="PF00400">
    <property type="entry name" value="WD40"/>
    <property type="match status" value="1"/>
</dbReference>
<dbReference type="SMART" id="SM00320">
    <property type="entry name" value="WD40"/>
    <property type="match status" value="5"/>
</dbReference>
<dbReference type="SUPFAM" id="SSF50978">
    <property type="entry name" value="WD40 repeat-like"/>
    <property type="match status" value="1"/>
</dbReference>
<feature type="compositionally biased region" description="Acidic residues" evidence="2">
    <location>
        <begin position="337"/>
        <end position="346"/>
    </location>
</feature>
<dbReference type="GeneID" id="100213296"/>
<feature type="repeat" description="WD" evidence="1">
    <location>
        <begin position="265"/>
        <end position="306"/>
    </location>
</feature>
<dbReference type="InterPro" id="IPR001680">
    <property type="entry name" value="WD40_rpt"/>
</dbReference>
<proteinExistence type="evidence at transcript level"/>
<protein>
    <submittedName>
        <fullName evidence="3">WD repeat-containing protein 74</fullName>
    </submittedName>
</protein>
<dbReference type="InterPro" id="IPR036322">
    <property type="entry name" value="WD40_repeat_dom_sf"/>
</dbReference>
<gene>
    <name evidence="3" type="primary">WDR74</name>
</gene>
<dbReference type="EMBL" id="HAAD01003129">
    <property type="protein sequence ID" value="CDG69361.1"/>
    <property type="molecule type" value="mRNA"/>
</dbReference>
<dbReference type="InterPro" id="IPR015943">
    <property type="entry name" value="WD40/YVTN_repeat-like_dom_sf"/>
</dbReference>
<reference evidence="3" key="1">
    <citation type="journal article" date="2013" name="Genome Biol. Evol.">
        <title>Punctuated emergences of genetic and phenotypic innovations in eumetazoan, bilaterian, euteleostome, and hominidae ancestors.</title>
        <authorList>
            <person name="Wenger Y."/>
            <person name="Galliot B."/>
        </authorList>
    </citation>
    <scope>NUCLEOTIDE SEQUENCE</scope>
    <source>
        <tissue evidence="3">Whole animals</tissue>
    </source>
</reference>
<dbReference type="CDD" id="cd22857">
    <property type="entry name" value="WDR74"/>
    <property type="match status" value="1"/>
</dbReference>
<dbReference type="OMA" id="CTDARYV"/>
<feature type="non-terminal residue" evidence="3">
    <location>
        <position position="1"/>
    </location>
</feature>
<sequence>MVFELTKMSATENKKYDLWLGSDLGLLKGVVLSKDSFVNYGDIKTLDKAQSISCMSWQKFDKQNSLLVGLQNGVVKIFDCSTCCYTSTLNSHKSPIRGIIGMTDGSIVSCVESGKLQHWKDGANIFEKDLGPDIKCMVPSNTPEIFATGGIENDVKVYQLENMEKPLFVAKNVRNDFLNLRSPIWISAIEFFKKDSNKLAVASGHHTVRIYDQRDKRRPVMTTDWHEHPITAIALKPNNASLIVGNSAGYMGELDLRSNKQVGAFKGNAGSIRSIIYHPSQPLIAACGLDRFLKIYDANSRKLIKKIYTKSALNCMVMSSSQIQVSAAVLGEKREAEDELDDEEEEKIWSSMEPVKSTKDTVTKVTGSKKKKAKKK</sequence>
<accession>T2MBA4</accession>
<keyword evidence="1" id="KW-0853">WD repeat</keyword>
<dbReference type="InterPro" id="IPR037379">
    <property type="entry name" value="WDR74/Nsa1"/>
</dbReference>
<name>T2MBA4_HYDVU</name>
<dbReference type="GO" id="GO:0005730">
    <property type="term" value="C:nucleolus"/>
    <property type="evidence" value="ECO:0007669"/>
    <property type="project" value="InterPro"/>
</dbReference>
<dbReference type="GO" id="GO:0030687">
    <property type="term" value="C:preribosome, large subunit precursor"/>
    <property type="evidence" value="ECO:0007669"/>
    <property type="project" value="TreeGrafter"/>
</dbReference>